<dbReference type="SUPFAM" id="SSF52374">
    <property type="entry name" value="Nucleotidylyl transferase"/>
    <property type="match status" value="1"/>
</dbReference>
<dbReference type="PANTHER" id="PTHR21299:SF1">
    <property type="entry name" value="PANTOATE--BETA-ALANINE LIGASE"/>
    <property type="match status" value="1"/>
</dbReference>
<name>A0AAV9I6Z0_9RHOD</name>
<proteinExistence type="inferred from homology"/>
<dbReference type="Gene3D" id="3.30.1300.10">
    <property type="entry name" value="Pantoate-beta-alanine ligase, C-terminal domain"/>
    <property type="match status" value="1"/>
</dbReference>
<keyword evidence="5" id="KW-0436">Ligase</keyword>
<dbReference type="HAMAP" id="MF_00158">
    <property type="entry name" value="PanC"/>
    <property type="match status" value="1"/>
</dbReference>
<dbReference type="InterPro" id="IPR042176">
    <property type="entry name" value="Pantoate_ligase_C"/>
</dbReference>
<dbReference type="GO" id="GO:0005524">
    <property type="term" value="F:ATP binding"/>
    <property type="evidence" value="ECO:0007669"/>
    <property type="project" value="UniProtKB-KW"/>
</dbReference>
<dbReference type="EMBL" id="JANCYU010000010">
    <property type="protein sequence ID" value="KAK4523020.1"/>
    <property type="molecule type" value="Genomic_DNA"/>
</dbReference>
<comment type="catalytic activity">
    <reaction evidence="11">
        <text>(R)-pantoate + beta-alanine + ATP = (R)-pantothenate + AMP + diphosphate + H(+)</text>
        <dbReference type="Rhea" id="RHEA:10912"/>
        <dbReference type="ChEBI" id="CHEBI:15378"/>
        <dbReference type="ChEBI" id="CHEBI:15980"/>
        <dbReference type="ChEBI" id="CHEBI:29032"/>
        <dbReference type="ChEBI" id="CHEBI:30616"/>
        <dbReference type="ChEBI" id="CHEBI:33019"/>
        <dbReference type="ChEBI" id="CHEBI:57966"/>
        <dbReference type="ChEBI" id="CHEBI:456215"/>
        <dbReference type="EC" id="6.3.2.1"/>
    </reaction>
</comment>
<gene>
    <name evidence="12" type="ORF">GAYE_PCTG33G0910</name>
</gene>
<dbReference type="InterPro" id="IPR003721">
    <property type="entry name" value="Pantoate_ligase"/>
</dbReference>
<dbReference type="CDD" id="cd00560">
    <property type="entry name" value="PanC"/>
    <property type="match status" value="1"/>
</dbReference>
<dbReference type="NCBIfam" id="TIGR00018">
    <property type="entry name" value="panC"/>
    <property type="match status" value="1"/>
</dbReference>
<sequence length="284" mass="32043">MQLIEDLETFLNTRSRIKEDIGLVPTMGFLHEGHKALIREARKDCSIVIVTIFINPTQFAPNEDLDTYPRNLPGDLEICEQLGVDYVFAPNSFSVLYPEGFCTFVECKIGLPETNPSSEGAFRPHFFRGVATVVAKLFNIVRPNKAYFGQKDAQQCAVIQRMVIDLNQNVDIVVVPTVREKDGLAMSSRNAYLSVEEREKATILYRMLQKAKELYTAGMLDVNRMKEELENLAAQVDGFHLHYVSICNPKTFKEYENQIPSCDTLVCVAGTLGKARLIDNILLN</sequence>
<evidence type="ECO:0000256" key="1">
    <source>
        <dbReference type="ARBA" id="ARBA00004990"/>
    </source>
</evidence>
<evidence type="ECO:0000313" key="12">
    <source>
        <dbReference type="EMBL" id="KAK4523020.1"/>
    </source>
</evidence>
<evidence type="ECO:0000256" key="2">
    <source>
        <dbReference type="ARBA" id="ARBA00009256"/>
    </source>
</evidence>
<reference evidence="12 13" key="1">
    <citation type="submission" date="2022-07" db="EMBL/GenBank/DDBJ databases">
        <title>Genome-wide signatures of adaptation to extreme environments.</title>
        <authorList>
            <person name="Cho C.H."/>
            <person name="Yoon H.S."/>
        </authorList>
    </citation>
    <scope>NUCLEOTIDE SEQUENCE [LARGE SCALE GENOMIC DNA]</scope>
    <source>
        <strain evidence="12 13">108.79 E11</strain>
    </source>
</reference>
<comment type="pathway">
    <text evidence="1">Cofactor biosynthesis; (R)-pantothenate biosynthesis; (R)-pantothenate from (R)-pantoate and beta-alanine: step 1/1.</text>
</comment>
<evidence type="ECO:0000256" key="3">
    <source>
        <dbReference type="ARBA" id="ARBA00012219"/>
    </source>
</evidence>
<dbReference type="PANTHER" id="PTHR21299">
    <property type="entry name" value="CYTIDYLATE KINASE/PANTOATE-BETA-ALANINE LIGASE"/>
    <property type="match status" value="1"/>
</dbReference>
<evidence type="ECO:0000313" key="13">
    <source>
        <dbReference type="Proteomes" id="UP001300502"/>
    </source>
</evidence>
<evidence type="ECO:0000256" key="8">
    <source>
        <dbReference type="ARBA" id="ARBA00022840"/>
    </source>
</evidence>
<comment type="caution">
    <text evidence="12">The sequence shown here is derived from an EMBL/GenBank/DDBJ whole genome shotgun (WGS) entry which is preliminary data.</text>
</comment>
<evidence type="ECO:0000256" key="6">
    <source>
        <dbReference type="ARBA" id="ARBA00022655"/>
    </source>
</evidence>
<dbReference type="EC" id="6.3.2.1" evidence="3"/>
<evidence type="ECO:0000256" key="7">
    <source>
        <dbReference type="ARBA" id="ARBA00022741"/>
    </source>
</evidence>
<organism evidence="12 13">
    <name type="scientific">Galdieria yellowstonensis</name>
    <dbReference type="NCBI Taxonomy" id="3028027"/>
    <lineage>
        <taxon>Eukaryota</taxon>
        <taxon>Rhodophyta</taxon>
        <taxon>Bangiophyceae</taxon>
        <taxon>Galdieriales</taxon>
        <taxon>Galdieriaceae</taxon>
        <taxon>Galdieria</taxon>
    </lineage>
</organism>
<evidence type="ECO:0000256" key="9">
    <source>
        <dbReference type="ARBA" id="ARBA00029902"/>
    </source>
</evidence>
<keyword evidence="13" id="KW-1185">Reference proteome</keyword>
<keyword evidence="8" id="KW-0067">ATP-binding</keyword>
<dbReference type="Pfam" id="PF02569">
    <property type="entry name" value="Pantoate_ligase"/>
    <property type="match status" value="1"/>
</dbReference>
<comment type="similarity">
    <text evidence="2">Belongs to the pantothenate synthetase family.</text>
</comment>
<dbReference type="AlphaFoldDB" id="A0AAV9I6Z0"/>
<dbReference type="Proteomes" id="UP001300502">
    <property type="component" value="Unassembled WGS sequence"/>
</dbReference>
<evidence type="ECO:0000256" key="4">
    <source>
        <dbReference type="ARBA" id="ARBA00015647"/>
    </source>
</evidence>
<keyword evidence="7" id="KW-0547">Nucleotide-binding</keyword>
<evidence type="ECO:0000256" key="11">
    <source>
        <dbReference type="ARBA" id="ARBA00048258"/>
    </source>
</evidence>
<accession>A0AAV9I6Z0</accession>
<evidence type="ECO:0000256" key="5">
    <source>
        <dbReference type="ARBA" id="ARBA00022598"/>
    </source>
</evidence>
<keyword evidence="6" id="KW-0566">Pantothenate biosynthesis</keyword>
<evidence type="ECO:0000256" key="10">
    <source>
        <dbReference type="ARBA" id="ARBA00032806"/>
    </source>
</evidence>
<dbReference type="GO" id="GO:0015940">
    <property type="term" value="P:pantothenate biosynthetic process"/>
    <property type="evidence" value="ECO:0007669"/>
    <property type="project" value="UniProtKB-KW"/>
</dbReference>
<dbReference type="GO" id="GO:0004592">
    <property type="term" value="F:pantoate-beta-alanine ligase activity"/>
    <property type="evidence" value="ECO:0007669"/>
    <property type="project" value="UniProtKB-EC"/>
</dbReference>
<dbReference type="Gene3D" id="3.40.50.620">
    <property type="entry name" value="HUPs"/>
    <property type="match status" value="1"/>
</dbReference>
<protein>
    <recommendedName>
        <fullName evidence="4">Pantoate--beta-alanine ligase</fullName>
        <ecNumber evidence="3">6.3.2.1</ecNumber>
    </recommendedName>
    <alternativeName>
        <fullName evidence="10">Pantoate-activating enzyme</fullName>
    </alternativeName>
    <alternativeName>
        <fullName evidence="9">Pantothenate synthetase</fullName>
    </alternativeName>
</protein>
<dbReference type="InterPro" id="IPR014729">
    <property type="entry name" value="Rossmann-like_a/b/a_fold"/>
</dbReference>